<dbReference type="AlphaFoldDB" id="A0A7Y3W5J8"/>
<dbReference type="GO" id="GO:0004180">
    <property type="term" value="F:carboxypeptidase activity"/>
    <property type="evidence" value="ECO:0007669"/>
    <property type="project" value="UniProtKB-KW"/>
</dbReference>
<proteinExistence type="inferred from homology"/>
<evidence type="ECO:0000256" key="3">
    <source>
        <dbReference type="ARBA" id="ARBA00007739"/>
    </source>
</evidence>
<dbReference type="NCBIfam" id="TIGR02073">
    <property type="entry name" value="PBP_1c"/>
    <property type="match status" value="1"/>
</dbReference>
<evidence type="ECO:0000313" key="16">
    <source>
        <dbReference type="Proteomes" id="UP000536835"/>
    </source>
</evidence>
<comment type="similarity">
    <text evidence="3">In the N-terminal section; belongs to the glycosyltransferase 51 family.</text>
</comment>
<gene>
    <name evidence="15" type="primary">pbpC</name>
    <name evidence="15" type="ORF">HK107_09570</name>
</gene>
<dbReference type="InterPro" id="IPR050396">
    <property type="entry name" value="Glycosyltr_51/Transpeptidase"/>
</dbReference>
<dbReference type="GO" id="GO:0006508">
    <property type="term" value="P:proteolysis"/>
    <property type="evidence" value="ECO:0007669"/>
    <property type="project" value="UniProtKB-KW"/>
</dbReference>
<keyword evidence="9" id="KW-0511">Multifunctional enzyme</keyword>
<evidence type="ECO:0000259" key="14">
    <source>
        <dbReference type="Pfam" id="PF06832"/>
    </source>
</evidence>
<evidence type="ECO:0000313" key="15">
    <source>
        <dbReference type="EMBL" id="NNU16568.1"/>
    </source>
</evidence>
<dbReference type="InterPro" id="IPR011815">
    <property type="entry name" value="PBP_1c"/>
</dbReference>
<evidence type="ECO:0000256" key="9">
    <source>
        <dbReference type="ARBA" id="ARBA00023268"/>
    </source>
</evidence>
<dbReference type="Gene3D" id="3.40.710.10">
    <property type="entry name" value="DD-peptidase/beta-lactamase superfamily"/>
    <property type="match status" value="1"/>
</dbReference>
<feature type="domain" description="Penicillin-binding C-terminal" evidence="14">
    <location>
        <begin position="580"/>
        <end position="654"/>
    </location>
</feature>
<dbReference type="InterPro" id="IPR009647">
    <property type="entry name" value="PBP_C"/>
</dbReference>
<dbReference type="InterPro" id="IPR012338">
    <property type="entry name" value="Beta-lactam/transpept-like"/>
</dbReference>
<evidence type="ECO:0000256" key="10">
    <source>
        <dbReference type="ARBA" id="ARBA00044770"/>
    </source>
</evidence>
<dbReference type="Pfam" id="PF06832">
    <property type="entry name" value="BiPBP_C"/>
    <property type="match status" value="1"/>
</dbReference>
<dbReference type="GO" id="GO:0008658">
    <property type="term" value="F:penicillin binding"/>
    <property type="evidence" value="ECO:0007669"/>
    <property type="project" value="InterPro"/>
</dbReference>
<organism evidence="15 16">
    <name type="scientific">Parvularcula mediterranea</name>
    <dbReference type="NCBI Taxonomy" id="2732508"/>
    <lineage>
        <taxon>Bacteria</taxon>
        <taxon>Pseudomonadati</taxon>
        <taxon>Pseudomonadota</taxon>
        <taxon>Alphaproteobacteria</taxon>
        <taxon>Parvularculales</taxon>
        <taxon>Parvularculaceae</taxon>
        <taxon>Parvularcula</taxon>
    </lineage>
</organism>
<evidence type="ECO:0000256" key="6">
    <source>
        <dbReference type="ARBA" id="ARBA00022676"/>
    </source>
</evidence>
<comment type="catalytic activity">
    <reaction evidence="11">
        <text>[GlcNAc-(1-&gt;4)-Mur2Ac(oyl-L-Ala-gamma-D-Glu-L-Lys-D-Ala-D-Ala)](n)-di-trans,octa-cis-undecaprenyl diphosphate + beta-D-GlcNAc-(1-&gt;4)-Mur2Ac(oyl-L-Ala-gamma-D-Glu-L-Lys-D-Ala-D-Ala)-di-trans,octa-cis-undecaprenyl diphosphate = [GlcNAc-(1-&gt;4)-Mur2Ac(oyl-L-Ala-gamma-D-Glu-L-Lys-D-Ala-D-Ala)](n+1)-di-trans,octa-cis-undecaprenyl diphosphate + di-trans,octa-cis-undecaprenyl diphosphate + H(+)</text>
        <dbReference type="Rhea" id="RHEA:23708"/>
        <dbReference type="Rhea" id="RHEA-COMP:9602"/>
        <dbReference type="Rhea" id="RHEA-COMP:9603"/>
        <dbReference type="ChEBI" id="CHEBI:15378"/>
        <dbReference type="ChEBI" id="CHEBI:58405"/>
        <dbReference type="ChEBI" id="CHEBI:60033"/>
        <dbReference type="ChEBI" id="CHEBI:78435"/>
        <dbReference type="EC" id="2.4.99.28"/>
    </reaction>
</comment>
<feature type="domain" description="Glycosyl transferase family 51" evidence="13">
    <location>
        <begin position="41"/>
        <end position="208"/>
    </location>
</feature>
<comment type="caution">
    <text evidence="15">The sequence shown here is derived from an EMBL/GenBank/DDBJ whole genome shotgun (WGS) entry which is preliminary data.</text>
</comment>
<dbReference type="Pfam" id="PF00912">
    <property type="entry name" value="Transgly"/>
    <property type="match status" value="1"/>
</dbReference>
<evidence type="ECO:0000256" key="2">
    <source>
        <dbReference type="ARBA" id="ARBA00007090"/>
    </source>
</evidence>
<evidence type="ECO:0000256" key="8">
    <source>
        <dbReference type="ARBA" id="ARBA00022801"/>
    </source>
</evidence>
<feature type="domain" description="Penicillin-binding protein transpeptidase" evidence="12">
    <location>
        <begin position="314"/>
        <end position="510"/>
    </location>
</feature>
<keyword evidence="5" id="KW-0645">Protease</keyword>
<name>A0A7Y3W5J8_9PROT</name>
<evidence type="ECO:0000256" key="4">
    <source>
        <dbReference type="ARBA" id="ARBA00022645"/>
    </source>
</evidence>
<dbReference type="InterPro" id="IPR001264">
    <property type="entry name" value="Glyco_trans_51"/>
</dbReference>
<keyword evidence="6" id="KW-0328">Glycosyltransferase</keyword>
<keyword evidence="4" id="KW-0121">Carboxypeptidase</keyword>
<dbReference type="EC" id="2.4.99.28" evidence="10"/>
<reference evidence="15 16" key="1">
    <citation type="submission" date="2020-05" db="EMBL/GenBank/DDBJ databases">
        <title>Parvularcula mediterraneae sp. nov., isolated from polypropylene straw from shallow seawater of the seashore of Laganas in Zakynthos island, Greece.</title>
        <authorList>
            <person name="Szabo I."/>
            <person name="Al-Omari J."/>
            <person name="Rado J."/>
            <person name="Szerdahelyi G.S."/>
        </authorList>
    </citation>
    <scope>NUCLEOTIDE SEQUENCE [LARGE SCALE GENOMIC DNA]</scope>
    <source>
        <strain evidence="15 16">ZS-1/3</strain>
    </source>
</reference>
<evidence type="ECO:0000259" key="12">
    <source>
        <dbReference type="Pfam" id="PF00905"/>
    </source>
</evidence>
<dbReference type="Pfam" id="PF00905">
    <property type="entry name" value="Transpeptidase"/>
    <property type="match status" value="1"/>
</dbReference>
<dbReference type="SUPFAM" id="SSF53955">
    <property type="entry name" value="Lysozyme-like"/>
    <property type="match status" value="1"/>
</dbReference>
<keyword evidence="16" id="KW-1185">Reference proteome</keyword>
<dbReference type="Gene3D" id="1.10.3810.10">
    <property type="entry name" value="Biosynthetic peptidoglycan transglycosylase-like"/>
    <property type="match status" value="1"/>
</dbReference>
<dbReference type="SUPFAM" id="SSF56601">
    <property type="entry name" value="beta-lactamase/transpeptidase-like"/>
    <property type="match status" value="1"/>
</dbReference>
<dbReference type="InterPro" id="IPR036950">
    <property type="entry name" value="PBP_transglycosylase"/>
</dbReference>
<keyword evidence="7" id="KW-0808">Transferase</keyword>
<dbReference type="EMBL" id="JABFCX010000003">
    <property type="protein sequence ID" value="NNU16568.1"/>
    <property type="molecule type" value="Genomic_DNA"/>
</dbReference>
<dbReference type="UniPathway" id="UPA00219"/>
<sequence>MLAAALFVLAIDRALPPPLEVQLSRVVTDSDGLPLRTFPVEDGRWRLAADLDRVDPRFIEALLLIEDERFYAHGGVDLLAVLRASRDNILRGRIVSGASTITMQTARLLEPRPRTLPSKAIEAFRAWQIERRLTKREVLELYLTLTPYGGNLEGIRTASLAYLGRDPKALTDAEIALLLAIPQAPEARRPDLRPEAARGGRKAVLSQLEAKEFLPAQRMDEANVAAVPEDRKAFPSDAWHFAGSLKQDGDKRAILRTTIDRPAQMALQRLLAITADSEGPDVQAAGLIVRLEDNAVIASVGSVGRGRPGGWMDLTNRKRSPGSTLKPFVYGLAFQEGIAAPGTRIADLPTRFGGYEPQNFGRTFNGELTAAEALQHSLNVPAVLLLDRVGPARFLGSLRSSGVPVALPGTENSAHSLAVALGGLGTTAQDLALLYAALGHDGEVRPLIRTQEEALVAGQKEPFRLLSAEAAEDIRSILEASPTVDGRLPAKLGKGGTRIAFKTGTSYGFRDAWAAGVSGDHAVVVWIGRPDGGARPGATGRETALPVLFDVFDAISVQREGVGEDRPAEPKPVALRRIKRQTAPEIVFPQDGSTLWSKADGRPFVLSARGNGSLSWYVDGKPIQRDRHGNVLWHPDGEGFYRFTVADAEGRTIGAKVRLVDSGA</sequence>
<dbReference type="InterPro" id="IPR023346">
    <property type="entry name" value="Lysozyme-like_dom_sf"/>
</dbReference>
<dbReference type="Proteomes" id="UP000536835">
    <property type="component" value="Unassembled WGS sequence"/>
</dbReference>
<evidence type="ECO:0000256" key="7">
    <source>
        <dbReference type="ARBA" id="ARBA00022679"/>
    </source>
</evidence>
<evidence type="ECO:0000256" key="1">
    <source>
        <dbReference type="ARBA" id="ARBA00004752"/>
    </source>
</evidence>
<accession>A0A7Y3W5J8</accession>
<evidence type="ECO:0000256" key="11">
    <source>
        <dbReference type="ARBA" id="ARBA00049902"/>
    </source>
</evidence>
<keyword evidence="8" id="KW-0378">Hydrolase</keyword>
<dbReference type="GO" id="GO:0030288">
    <property type="term" value="C:outer membrane-bounded periplasmic space"/>
    <property type="evidence" value="ECO:0007669"/>
    <property type="project" value="TreeGrafter"/>
</dbReference>
<comment type="pathway">
    <text evidence="1">Cell wall biogenesis; peptidoglycan biosynthesis.</text>
</comment>
<dbReference type="PANTHER" id="PTHR32282">
    <property type="entry name" value="BINDING PROTEIN TRANSPEPTIDASE, PUTATIVE-RELATED"/>
    <property type="match status" value="1"/>
</dbReference>
<comment type="similarity">
    <text evidence="2">In the C-terminal section; belongs to the transpeptidase family.</text>
</comment>
<dbReference type="PANTHER" id="PTHR32282:SF15">
    <property type="entry name" value="PENICILLIN-BINDING PROTEIN 1C"/>
    <property type="match status" value="1"/>
</dbReference>
<protein>
    <recommendedName>
        <fullName evidence="10">peptidoglycan glycosyltransferase</fullName>
        <ecNumber evidence="10">2.4.99.28</ecNumber>
    </recommendedName>
</protein>
<evidence type="ECO:0000256" key="5">
    <source>
        <dbReference type="ARBA" id="ARBA00022670"/>
    </source>
</evidence>
<evidence type="ECO:0000259" key="13">
    <source>
        <dbReference type="Pfam" id="PF00912"/>
    </source>
</evidence>
<dbReference type="GO" id="GO:0008955">
    <property type="term" value="F:peptidoglycan glycosyltransferase activity"/>
    <property type="evidence" value="ECO:0007669"/>
    <property type="project" value="UniProtKB-EC"/>
</dbReference>
<dbReference type="GO" id="GO:0009252">
    <property type="term" value="P:peptidoglycan biosynthetic process"/>
    <property type="evidence" value="ECO:0007669"/>
    <property type="project" value="UniProtKB-UniPathway"/>
</dbReference>
<dbReference type="InterPro" id="IPR001460">
    <property type="entry name" value="PCN-bd_Tpept"/>
</dbReference>